<dbReference type="Pfam" id="PF02656">
    <property type="entry name" value="DUF202"/>
    <property type="match status" value="1"/>
</dbReference>
<name>A0A0D2LV73_HYPSF</name>
<dbReference type="STRING" id="945553.A0A0D2LV73"/>
<proteinExistence type="predicted"/>
<dbReference type="GO" id="GO:0000329">
    <property type="term" value="C:fungal-type vacuole membrane"/>
    <property type="evidence" value="ECO:0007669"/>
    <property type="project" value="TreeGrafter"/>
</dbReference>
<dbReference type="OMA" id="RRSWHAM"/>
<feature type="transmembrane region" description="Helical" evidence="5">
    <location>
        <begin position="178"/>
        <end position="195"/>
    </location>
</feature>
<keyword evidence="8" id="KW-1185">Reference proteome</keyword>
<evidence type="ECO:0000313" key="7">
    <source>
        <dbReference type="EMBL" id="KJA14698.1"/>
    </source>
</evidence>
<keyword evidence="4 5" id="KW-0472">Membrane</keyword>
<gene>
    <name evidence="7" type="ORF">HYPSUDRAFT_150051</name>
</gene>
<protein>
    <recommendedName>
        <fullName evidence="6">DUF202 domain-containing protein</fullName>
    </recommendedName>
</protein>
<keyword evidence="2 5" id="KW-0812">Transmembrane</keyword>
<evidence type="ECO:0000313" key="8">
    <source>
        <dbReference type="Proteomes" id="UP000054270"/>
    </source>
</evidence>
<dbReference type="PANTHER" id="PTHR46140:SF2">
    <property type="entry name" value="VACUOLAR TRANSPORTER CHAPERONE 3 COMPLEX SUBUNIT 3-RELATED"/>
    <property type="match status" value="1"/>
</dbReference>
<dbReference type="InterPro" id="IPR003807">
    <property type="entry name" value="DUF202"/>
</dbReference>
<evidence type="ECO:0000256" key="1">
    <source>
        <dbReference type="ARBA" id="ARBA00004127"/>
    </source>
</evidence>
<feature type="domain" description="DUF202" evidence="6">
    <location>
        <begin position="100"/>
        <end position="162"/>
    </location>
</feature>
<dbReference type="PANTHER" id="PTHR46140">
    <property type="entry name" value="VACUOLAR TRANSPORTER CHAPERONE 1-RELATED"/>
    <property type="match status" value="1"/>
</dbReference>
<comment type="subcellular location">
    <subcellularLocation>
        <location evidence="1">Endomembrane system</location>
        <topology evidence="1">Multi-pass membrane protein</topology>
    </subcellularLocation>
</comment>
<evidence type="ECO:0000256" key="3">
    <source>
        <dbReference type="ARBA" id="ARBA00022989"/>
    </source>
</evidence>
<sequence>MADAAPIPNAQLRAPDNTAHDSLLRRSWHAILSPFSPSALASLPHVQRPARHLRADAIPETQEDAEHRTPTVRDYHSITSLPPNVRVPKKIPTSIKVEGKVWFANERTWISWLSISVLMGALSLGLFNASKDEVARRFAYVYAVISIAVLIYGYCLYQHRITMIRRRDPGHFDALAGPLLLSAALFVAVLANFIIRGANVHPRPDQSTSADRLSISRARVQYAKCTLFLKMKFTVD</sequence>
<evidence type="ECO:0000256" key="4">
    <source>
        <dbReference type="ARBA" id="ARBA00023136"/>
    </source>
</evidence>
<reference evidence="8" key="1">
    <citation type="submission" date="2014-04" db="EMBL/GenBank/DDBJ databases">
        <title>Evolutionary Origins and Diversification of the Mycorrhizal Mutualists.</title>
        <authorList>
            <consortium name="DOE Joint Genome Institute"/>
            <consortium name="Mycorrhizal Genomics Consortium"/>
            <person name="Kohler A."/>
            <person name="Kuo A."/>
            <person name="Nagy L.G."/>
            <person name="Floudas D."/>
            <person name="Copeland A."/>
            <person name="Barry K.W."/>
            <person name="Cichocki N."/>
            <person name="Veneault-Fourrey C."/>
            <person name="LaButti K."/>
            <person name="Lindquist E.A."/>
            <person name="Lipzen A."/>
            <person name="Lundell T."/>
            <person name="Morin E."/>
            <person name="Murat C."/>
            <person name="Riley R."/>
            <person name="Ohm R."/>
            <person name="Sun H."/>
            <person name="Tunlid A."/>
            <person name="Henrissat B."/>
            <person name="Grigoriev I.V."/>
            <person name="Hibbett D.S."/>
            <person name="Martin F."/>
        </authorList>
    </citation>
    <scope>NUCLEOTIDE SEQUENCE [LARGE SCALE GENOMIC DNA]</scope>
    <source>
        <strain evidence="8">FD-334 SS-4</strain>
    </source>
</reference>
<dbReference type="EMBL" id="KN817668">
    <property type="protein sequence ID" value="KJA14698.1"/>
    <property type="molecule type" value="Genomic_DNA"/>
</dbReference>
<accession>A0A0D2LV73</accession>
<dbReference type="InterPro" id="IPR051572">
    <property type="entry name" value="VTC_Complex_Subunit"/>
</dbReference>
<evidence type="ECO:0000259" key="6">
    <source>
        <dbReference type="Pfam" id="PF02656"/>
    </source>
</evidence>
<dbReference type="OrthoDB" id="2243669at2759"/>
<dbReference type="GO" id="GO:0012505">
    <property type="term" value="C:endomembrane system"/>
    <property type="evidence" value="ECO:0007669"/>
    <property type="project" value="UniProtKB-SubCell"/>
</dbReference>
<evidence type="ECO:0000256" key="2">
    <source>
        <dbReference type="ARBA" id="ARBA00022692"/>
    </source>
</evidence>
<feature type="transmembrane region" description="Helical" evidence="5">
    <location>
        <begin position="139"/>
        <end position="157"/>
    </location>
</feature>
<dbReference type="AlphaFoldDB" id="A0A0D2LV73"/>
<organism evidence="7 8">
    <name type="scientific">Hypholoma sublateritium (strain FD-334 SS-4)</name>
    <dbReference type="NCBI Taxonomy" id="945553"/>
    <lineage>
        <taxon>Eukaryota</taxon>
        <taxon>Fungi</taxon>
        <taxon>Dikarya</taxon>
        <taxon>Basidiomycota</taxon>
        <taxon>Agaricomycotina</taxon>
        <taxon>Agaricomycetes</taxon>
        <taxon>Agaricomycetidae</taxon>
        <taxon>Agaricales</taxon>
        <taxon>Agaricineae</taxon>
        <taxon>Strophariaceae</taxon>
        <taxon>Hypholoma</taxon>
    </lineage>
</organism>
<dbReference type="Proteomes" id="UP000054270">
    <property type="component" value="Unassembled WGS sequence"/>
</dbReference>
<dbReference type="GO" id="GO:0033254">
    <property type="term" value="C:vacuolar transporter chaperone complex"/>
    <property type="evidence" value="ECO:0007669"/>
    <property type="project" value="TreeGrafter"/>
</dbReference>
<evidence type="ECO:0000256" key="5">
    <source>
        <dbReference type="SAM" id="Phobius"/>
    </source>
</evidence>
<keyword evidence="3 5" id="KW-1133">Transmembrane helix</keyword>
<feature type="transmembrane region" description="Helical" evidence="5">
    <location>
        <begin position="109"/>
        <end position="127"/>
    </location>
</feature>